<dbReference type="EMBL" id="JAGQHS010000079">
    <property type="protein sequence ID" value="MCA9757051.1"/>
    <property type="molecule type" value="Genomic_DNA"/>
</dbReference>
<feature type="signal peptide" evidence="1">
    <location>
        <begin position="1"/>
        <end position="30"/>
    </location>
</feature>
<sequence length="307" mass="32315">MIRPALLGRASILTLTVTAVSLLAIDSASAGPNANGTLILHYHPSLPMCIDIPPCEYGATDPLQSCSEAITNVHEDETGLFTVYAAFAASDAPRLAGVAFGIDYDPDVVILLGFETCGDFELANENWPEPGSGTAVTWSTVQTGQLTPVYGFSGYSYSYYGTDRSLDLVPHPTQGGVFADDDVPSNLDPIAGFGSLGFGNNPGSAPCPTDVALGACCLEDCSCIVTTRDECQGTYYGDGEVCDPNPCDCPVQGACCLPDGSCVVDSEPECDVQGGQWMGKFTECDPDPCVNTPIEERSWGQVKGIYR</sequence>
<dbReference type="AlphaFoldDB" id="A0A956NEJ9"/>
<protein>
    <recommendedName>
        <fullName evidence="4">SMB domain-containing protein</fullName>
    </recommendedName>
</protein>
<evidence type="ECO:0000256" key="1">
    <source>
        <dbReference type="SAM" id="SignalP"/>
    </source>
</evidence>
<feature type="chain" id="PRO_5038142906" description="SMB domain-containing protein" evidence="1">
    <location>
        <begin position="31"/>
        <end position="307"/>
    </location>
</feature>
<proteinExistence type="predicted"/>
<dbReference type="Proteomes" id="UP000739538">
    <property type="component" value="Unassembled WGS sequence"/>
</dbReference>
<keyword evidence="1" id="KW-0732">Signal</keyword>
<evidence type="ECO:0008006" key="4">
    <source>
        <dbReference type="Google" id="ProtNLM"/>
    </source>
</evidence>
<organism evidence="2 3">
    <name type="scientific">Eiseniibacteriota bacterium</name>
    <dbReference type="NCBI Taxonomy" id="2212470"/>
    <lineage>
        <taxon>Bacteria</taxon>
        <taxon>Candidatus Eiseniibacteriota</taxon>
    </lineage>
</organism>
<gene>
    <name evidence="2" type="ORF">KDA27_14700</name>
</gene>
<comment type="caution">
    <text evidence="2">The sequence shown here is derived from an EMBL/GenBank/DDBJ whole genome shotgun (WGS) entry which is preliminary data.</text>
</comment>
<evidence type="ECO:0000313" key="2">
    <source>
        <dbReference type="EMBL" id="MCA9757051.1"/>
    </source>
</evidence>
<reference evidence="2" key="1">
    <citation type="submission" date="2020-04" db="EMBL/GenBank/DDBJ databases">
        <authorList>
            <person name="Zhang T."/>
        </authorList>
    </citation>
    <scope>NUCLEOTIDE SEQUENCE</scope>
    <source>
        <strain evidence="2">HKST-UBA02</strain>
    </source>
</reference>
<accession>A0A956NEJ9</accession>
<reference evidence="2" key="2">
    <citation type="journal article" date="2021" name="Microbiome">
        <title>Successional dynamics and alternative stable states in a saline activated sludge microbial community over 9 years.</title>
        <authorList>
            <person name="Wang Y."/>
            <person name="Ye J."/>
            <person name="Ju F."/>
            <person name="Liu L."/>
            <person name="Boyd J.A."/>
            <person name="Deng Y."/>
            <person name="Parks D.H."/>
            <person name="Jiang X."/>
            <person name="Yin X."/>
            <person name="Woodcroft B.J."/>
            <person name="Tyson G.W."/>
            <person name="Hugenholtz P."/>
            <person name="Polz M.F."/>
            <person name="Zhang T."/>
        </authorList>
    </citation>
    <scope>NUCLEOTIDE SEQUENCE</scope>
    <source>
        <strain evidence="2">HKST-UBA02</strain>
    </source>
</reference>
<name>A0A956NEJ9_UNCEI</name>
<evidence type="ECO:0000313" key="3">
    <source>
        <dbReference type="Proteomes" id="UP000739538"/>
    </source>
</evidence>